<dbReference type="Gene3D" id="3.90.1480.10">
    <property type="entry name" value="Alpha-2,3-sialyltransferase"/>
    <property type="match status" value="1"/>
</dbReference>
<dbReference type="PANTHER" id="PTHR41786:SF1">
    <property type="entry name" value="6-HYDROXYMETHYLPTERIN DIPHOSPHOKINASE MPTE-LIKE DOMAIN-CONTAINING PROTEIN"/>
    <property type="match status" value="1"/>
</dbReference>
<feature type="domain" description="6-hydroxymethylpterin diphosphokinase MptE-like" evidence="1">
    <location>
        <begin position="526"/>
        <end position="696"/>
    </location>
</feature>
<dbReference type="EMBL" id="MKEK01000001">
    <property type="protein sequence ID" value="OEY70297.1"/>
    <property type="molecule type" value="Genomic_DNA"/>
</dbReference>
<protein>
    <recommendedName>
        <fullName evidence="5">DUF115 domain-containing protein</fullName>
    </recommendedName>
</protein>
<gene>
    <name evidence="3" type="ORF">BI198_12495</name>
</gene>
<comment type="caution">
    <text evidence="3">The sequence shown here is derived from an EMBL/GenBank/DDBJ whole genome shotgun (WGS) entry which is preliminary data.</text>
</comment>
<feature type="domain" description="Glycosyltransferase Maf N-terminal" evidence="2">
    <location>
        <begin position="107"/>
        <end position="227"/>
    </location>
</feature>
<dbReference type="InterPro" id="IPR002826">
    <property type="entry name" value="MptE-like"/>
</dbReference>
<organism evidence="3 4">
    <name type="scientific">Rheinheimera salexigens</name>
    <dbReference type="NCBI Taxonomy" id="1628148"/>
    <lineage>
        <taxon>Bacteria</taxon>
        <taxon>Pseudomonadati</taxon>
        <taxon>Pseudomonadota</taxon>
        <taxon>Gammaproteobacteria</taxon>
        <taxon>Chromatiales</taxon>
        <taxon>Chromatiaceae</taxon>
        <taxon>Rheinheimera</taxon>
    </lineage>
</organism>
<dbReference type="Proteomes" id="UP000242258">
    <property type="component" value="Unassembled WGS sequence"/>
</dbReference>
<dbReference type="RefSeq" id="WP_070049851.1">
    <property type="nucleotide sequence ID" value="NZ_MKEK01000001.1"/>
</dbReference>
<name>A0A1E7Q837_9GAMM</name>
<dbReference type="AlphaFoldDB" id="A0A1E7Q837"/>
<dbReference type="Pfam" id="PF20157">
    <property type="entry name" value="Maf_flag10_N"/>
    <property type="match status" value="2"/>
</dbReference>
<keyword evidence="4" id="KW-1185">Reference proteome</keyword>
<accession>A0A1E7Q837</accession>
<evidence type="ECO:0000259" key="1">
    <source>
        <dbReference type="Pfam" id="PF01973"/>
    </source>
</evidence>
<evidence type="ECO:0000313" key="3">
    <source>
        <dbReference type="EMBL" id="OEY70297.1"/>
    </source>
</evidence>
<proteinExistence type="predicted"/>
<sequence>MLKFINYQLDDEERQQQLETQVTPLLQQRWTKNLNAIKEYDPALSSKIQQYNSSKHSIFCTKTAQLNIVNINTGRVLYQQAPEQEMIQEVQKFIQNAPFVSVQPVNEHNDCEPLPVKVDALMMFGFGLGYQVIELLKNSAIRYLVIYEPNLENVACSIYSIDWQELFDLANRKGTQLSFQFGNAATTIVNDIKELLGLITGLDKIYLYRHLCHPVSDEVFAFLLQNSGDLAALSLSGRQFVGFNLAIDYVAPHVNNVLGYLDKKVPLSNSINARYEKNMQAFSRLYPEIYQLFSQYKPSSWQLVEYPNGDCNLWHKERRVYLYYNLLAESTALIEQYLAQPFKDDVMVGLASSEKFKSFVHYQYIDKLQQIFLNLKNEQHPLPEQVDSLIVFGVALGKQIETLVKKVDIKNLYICEPNLDFFYASLFVTDWDAIFTSIDKENKRIYLNIGGDGTVYFSDFMAQFYQVGAFAIANTYMFSSYFSPELLNAAQSLKRQLKVVLTMGEYYDHARYGIAHTYISLETEHKFMKKDRTVTDTLAAKNIPVFIIGNGPSLDQSIDYIKEHRARVIVVSCGTTIRSLYQLGIQPDFHAEVEQNRATFDWITQVNDRAYLKGIKIISVNGLHPDTASLFAQSYLAFKSGEASTQLFQTALAKRGFDVASLAYAYPTVSNMVLSYVLEMGFKTIYLFGVDLGYTDVAQHHSKHSAYYTSSGAEVYDYKAFHGNAMAVKGNFRPLVYTKPEFDVSRQVLEQVIATMQPDVEIYNCSDGAMIKGAVALAPHNILLGHEITDIATALEHYLSELYFSQSLSAFAKPILDFYDLNLLSDSISQWQKLVAQPVTTVLEAKESINKQWEFIKAESTDKHNLLFYLFYGSTNYFLSVLTKVLPKSENNAQDFIRFNQVRQYWHDYLADALDDFVSQPIIADKVKVNYLPKLATKGM</sequence>
<dbReference type="Pfam" id="PF01973">
    <property type="entry name" value="MptE-like"/>
    <property type="match status" value="1"/>
</dbReference>
<evidence type="ECO:0008006" key="5">
    <source>
        <dbReference type="Google" id="ProtNLM"/>
    </source>
</evidence>
<feature type="domain" description="Glycosyltransferase Maf N-terminal" evidence="2">
    <location>
        <begin position="274"/>
        <end position="501"/>
    </location>
</feature>
<evidence type="ECO:0000313" key="4">
    <source>
        <dbReference type="Proteomes" id="UP000242258"/>
    </source>
</evidence>
<dbReference type="InterPro" id="IPR045376">
    <property type="entry name" value="Maf_N"/>
</dbReference>
<dbReference type="STRING" id="1628148.BI198_12495"/>
<evidence type="ECO:0000259" key="2">
    <source>
        <dbReference type="Pfam" id="PF20157"/>
    </source>
</evidence>
<reference evidence="4" key="1">
    <citation type="submission" date="2016-09" db="EMBL/GenBank/DDBJ databases">
        <authorList>
            <person name="Wan X."/>
            <person name="Hou S."/>
        </authorList>
    </citation>
    <scope>NUCLEOTIDE SEQUENCE [LARGE SCALE GENOMIC DNA]</scope>
    <source>
        <strain evidence="4">KH87</strain>
    </source>
</reference>
<dbReference type="PANTHER" id="PTHR41786">
    <property type="entry name" value="MOTILITY ACCESSORY FACTOR MAF"/>
    <property type="match status" value="1"/>
</dbReference>
<dbReference type="OrthoDB" id="7254531at2"/>